<dbReference type="GO" id="GO:0034605">
    <property type="term" value="P:cellular response to heat"/>
    <property type="evidence" value="ECO:0007669"/>
    <property type="project" value="TreeGrafter"/>
</dbReference>
<feature type="region of interest" description="Disordered" evidence="6">
    <location>
        <begin position="464"/>
        <end position="488"/>
    </location>
</feature>
<dbReference type="GO" id="GO:0005737">
    <property type="term" value="C:cytoplasm"/>
    <property type="evidence" value="ECO:0007669"/>
    <property type="project" value="TreeGrafter"/>
</dbReference>
<evidence type="ECO:0000256" key="5">
    <source>
        <dbReference type="PROSITE-ProRule" id="PRU01251"/>
    </source>
</evidence>
<keyword evidence="9" id="KW-1185">Reference proteome</keyword>
<dbReference type="PROSITE" id="PS51903">
    <property type="entry name" value="CLP_R"/>
    <property type="match status" value="1"/>
</dbReference>
<dbReference type="Pfam" id="PF10431">
    <property type="entry name" value="ClpB_D2-small"/>
    <property type="match status" value="1"/>
</dbReference>
<protein>
    <submittedName>
        <fullName evidence="8">ATPase family protein</fullName>
    </submittedName>
</protein>
<feature type="compositionally biased region" description="Basic and acidic residues" evidence="6">
    <location>
        <begin position="955"/>
        <end position="981"/>
    </location>
</feature>
<dbReference type="GO" id="GO:0016887">
    <property type="term" value="F:ATP hydrolysis activity"/>
    <property type="evidence" value="ECO:0007669"/>
    <property type="project" value="InterPro"/>
</dbReference>
<evidence type="ECO:0000256" key="3">
    <source>
        <dbReference type="ARBA" id="ARBA00022840"/>
    </source>
</evidence>
<dbReference type="Gene3D" id="3.40.50.300">
    <property type="entry name" value="P-loop containing nucleotide triphosphate hydrolases"/>
    <property type="match status" value="3"/>
</dbReference>
<evidence type="ECO:0000259" key="7">
    <source>
        <dbReference type="PROSITE" id="PS51903"/>
    </source>
</evidence>
<organism evidence="8 9">
    <name type="scientific">Amygdalobacter nucleatus</name>
    <dbReference type="NCBI Taxonomy" id="3029274"/>
    <lineage>
        <taxon>Bacteria</taxon>
        <taxon>Bacillati</taxon>
        <taxon>Bacillota</taxon>
        <taxon>Clostridia</taxon>
        <taxon>Eubacteriales</taxon>
        <taxon>Oscillospiraceae</taxon>
        <taxon>Amygdalobacter</taxon>
    </lineage>
</organism>
<dbReference type="OrthoDB" id="9803641at2"/>
<dbReference type="PANTHER" id="PTHR11638:SF175">
    <property type="entry name" value="ATP-DEPENDENT CLP PROTEASE, ATP-BINDING SUBUNIT CLPC"/>
    <property type="match status" value="1"/>
</dbReference>
<dbReference type="Gene3D" id="1.10.8.60">
    <property type="match status" value="1"/>
</dbReference>
<dbReference type="RefSeq" id="WP_066715004.1">
    <property type="nucleotide sequence ID" value="NZ_CP118869.1"/>
</dbReference>
<evidence type="ECO:0000256" key="4">
    <source>
        <dbReference type="ARBA" id="ARBA00023186"/>
    </source>
</evidence>
<dbReference type="InterPro" id="IPR003593">
    <property type="entry name" value="AAA+_ATPase"/>
</dbReference>
<dbReference type="SMART" id="SM01086">
    <property type="entry name" value="ClpB_D2-small"/>
    <property type="match status" value="1"/>
</dbReference>
<dbReference type="InterPro" id="IPR027417">
    <property type="entry name" value="P-loop_NTPase"/>
</dbReference>
<dbReference type="InterPro" id="IPR001943">
    <property type="entry name" value="UVR_dom"/>
</dbReference>
<dbReference type="PANTHER" id="PTHR11638">
    <property type="entry name" value="ATP-DEPENDENT CLP PROTEASE"/>
    <property type="match status" value="1"/>
</dbReference>
<dbReference type="Pfam" id="PF02151">
    <property type="entry name" value="UVR"/>
    <property type="match status" value="1"/>
</dbReference>
<dbReference type="STRING" id="1497955.HMPREF1872_01363"/>
<dbReference type="FunFam" id="3.40.50.300:FF:000025">
    <property type="entry name" value="ATP-dependent Clp protease subunit"/>
    <property type="match status" value="1"/>
</dbReference>
<dbReference type="PRINTS" id="PR00300">
    <property type="entry name" value="CLPPROTEASEA"/>
</dbReference>
<dbReference type="InterPro" id="IPR041546">
    <property type="entry name" value="ClpA/ClpB_AAA_lid"/>
</dbReference>
<accession>A0A133Y779</accession>
<dbReference type="InterPro" id="IPR003959">
    <property type="entry name" value="ATPase_AAA_core"/>
</dbReference>
<evidence type="ECO:0000313" key="9">
    <source>
        <dbReference type="Proteomes" id="UP000070080"/>
    </source>
</evidence>
<comment type="caution">
    <text evidence="8">The sequence shown here is derived from an EMBL/GenBank/DDBJ whole genome shotgun (WGS) entry which is preliminary data.</text>
</comment>
<dbReference type="AlphaFoldDB" id="A0A133Y779"/>
<evidence type="ECO:0000256" key="1">
    <source>
        <dbReference type="ARBA" id="ARBA00022737"/>
    </source>
</evidence>
<feature type="domain" description="Clp R" evidence="7">
    <location>
        <begin position="3"/>
        <end position="156"/>
    </location>
</feature>
<dbReference type="CDD" id="cd00009">
    <property type="entry name" value="AAA"/>
    <property type="match status" value="1"/>
</dbReference>
<dbReference type="PATRIC" id="fig|1497955.3.peg.1330"/>
<proteinExistence type="predicted"/>
<keyword evidence="3" id="KW-0067">ATP-binding</keyword>
<dbReference type="GO" id="GO:0005524">
    <property type="term" value="F:ATP binding"/>
    <property type="evidence" value="ECO:0007669"/>
    <property type="project" value="UniProtKB-KW"/>
</dbReference>
<dbReference type="InterPro" id="IPR036628">
    <property type="entry name" value="Clp_N_dom_sf"/>
</dbReference>
<dbReference type="SUPFAM" id="SSF52540">
    <property type="entry name" value="P-loop containing nucleoside triphosphate hydrolases"/>
    <property type="match status" value="2"/>
</dbReference>
<feature type="region of interest" description="Disordered" evidence="6">
    <location>
        <begin position="160"/>
        <end position="199"/>
    </location>
</feature>
<dbReference type="Pfam" id="PF07724">
    <property type="entry name" value="AAA_2"/>
    <property type="match status" value="1"/>
</dbReference>
<dbReference type="SMART" id="SM00382">
    <property type="entry name" value="AAA"/>
    <property type="match status" value="2"/>
</dbReference>
<dbReference type="Pfam" id="PF17871">
    <property type="entry name" value="AAA_lid_9"/>
    <property type="match status" value="1"/>
</dbReference>
<dbReference type="Proteomes" id="UP000070080">
    <property type="component" value="Unassembled WGS sequence"/>
</dbReference>
<reference evidence="9" key="1">
    <citation type="submission" date="2016-01" db="EMBL/GenBank/DDBJ databases">
        <authorList>
            <person name="Mitreva M."/>
            <person name="Pepin K.H."/>
            <person name="Mihindukulasuriya K.A."/>
            <person name="Fulton R."/>
            <person name="Fronick C."/>
            <person name="O'Laughlin M."/>
            <person name="Miner T."/>
            <person name="Herter B."/>
            <person name="Rosa B.A."/>
            <person name="Cordes M."/>
            <person name="Tomlinson C."/>
            <person name="Wollam A."/>
            <person name="Palsikar V.B."/>
            <person name="Mardis E.R."/>
            <person name="Wilson R.K."/>
        </authorList>
    </citation>
    <scope>NUCLEOTIDE SEQUENCE [LARGE SCALE GENOMIC DNA]</scope>
    <source>
        <strain evidence="9">KA00274</strain>
    </source>
</reference>
<dbReference type="InterPro" id="IPR001270">
    <property type="entry name" value="ClpA/B"/>
</dbReference>
<dbReference type="InterPro" id="IPR019489">
    <property type="entry name" value="Clp_ATPase_C"/>
</dbReference>
<dbReference type="Gene3D" id="1.10.1780.10">
    <property type="entry name" value="Clp, N-terminal domain"/>
    <property type="match status" value="1"/>
</dbReference>
<dbReference type="Pfam" id="PF00004">
    <property type="entry name" value="AAA"/>
    <property type="match status" value="1"/>
</dbReference>
<keyword evidence="2" id="KW-0547">Nucleotide-binding</keyword>
<keyword evidence="4" id="KW-0143">Chaperone</keyword>
<dbReference type="InterPro" id="IPR004176">
    <property type="entry name" value="Clp_R_N"/>
</dbReference>
<evidence type="ECO:0000256" key="6">
    <source>
        <dbReference type="SAM" id="MobiDB-lite"/>
    </source>
</evidence>
<dbReference type="InterPro" id="IPR050130">
    <property type="entry name" value="ClpA_ClpB"/>
</dbReference>
<feature type="region of interest" description="Disordered" evidence="6">
    <location>
        <begin position="915"/>
        <end position="981"/>
    </location>
</feature>
<dbReference type="CDD" id="cd19499">
    <property type="entry name" value="RecA-like_ClpB_Hsp104-like"/>
    <property type="match status" value="1"/>
</dbReference>
<feature type="compositionally biased region" description="Basic and acidic residues" evidence="6">
    <location>
        <begin position="172"/>
        <end position="199"/>
    </location>
</feature>
<evidence type="ECO:0000313" key="8">
    <source>
        <dbReference type="EMBL" id="KXB39041.1"/>
    </source>
</evidence>
<gene>
    <name evidence="8" type="ORF">HMPREF1872_01363</name>
</gene>
<evidence type="ECO:0000256" key="2">
    <source>
        <dbReference type="ARBA" id="ARBA00022741"/>
    </source>
</evidence>
<keyword evidence="1 5" id="KW-0677">Repeat</keyword>
<name>A0A133Y779_9FIRM</name>
<dbReference type="EMBL" id="LSCV01000044">
    <property type="protein sequence ID" value="KXB39041.1"/>
    <property type="molecule type" value="Genomic_DNA"/>
</dbReference>
<sequence length="981" mass="110389">MNFAYDITDRTLNLLSYAASFAEALQDYKITPEYLFIGVLLNPEPDNNMRPIMERYGINENKFYKVLFGKQASALQVRLRKYSAFELPGLLYKLSGLATQILGKAVRQLRGNRVLEPEDLILAILDEPRSVTRDVLLDLNVDIDLLRNDIANLQAEAHAKNERISENQGRPTYDEEGGRYGRSHEDNGRSTTEDKQGDKLMSVDEVRKRIPTLLKYGKDMTKLAEEGKLDPVIGRQQELKRMIQILGRRMKNNPLLIGEPGVGKTAVVEALVQAIQKGDVPRDLQKHIVVALDVVSLLAGASYQGEYEERLKKCLQEVSDNKQVIIFIDEIHTLLTGEGNRKDDSRISNVLKPLLARGDIQVIGATTSVEYRKFFTNDAALERRFMPITVNEPSVEDAILILKGLKSRYEKYHQIKITDEAITAAVKLSKRYLPSRFLPDKAIDLIDEAGSRLKLSAKEMENSVKNIKQSATNEADDEADKDDDTKNRQALAQQIESLKTELKDLQDAKQKACDKEDFEKAASCRQKELQKQAELKELECQLQDEAKKAYVLTPQDIAETLTDWTNIPINQLNEKENSRLRNLEAELHKRVIGQDEAVKALAKAIRRGRVGLTLAKKPIGSFLFMGTTGVGKTELAKALAEVLFGDRNNLIRFDMSEYDSQMSATRLFGSAPGYVGYEEGGQLTEAVYKKPYSVVLLDEVEKAHPDIWNVFLQVLEDGRLTDGKGRVIDFSNTVIIMTSNIGANLLTDSQSTVGKIGFAQASSNEKQLADEPDYNGHTYEEAKKLVMNELKQHFNPEFLNRLDKIVFFEKLSKPAMREIAKLMLKGLQANSKRIGYSLTYSEPALTALTKQGYDPKYGARPLRRIIDGDLQDLLVDLKLSEDAPKSAYLCLDYNDEQGFHLSEITETAYREKQAALQKQVNEKDENTPELVVDAESTTDEESTSKLNSKKKTKSKKTETAETETDTKADSETSESTKESDK</sequence>
<dbReference type="Gene3D" id="4.10.860.10">
    <property type="entry name" value="UVR domain"/>
    <property type="match status" value="1"/>
</dbReference>